<feature type="chain" id="PRO_5018782664" description="Histidine kinase" evidence="3">
    <location>
        <begin position="19"/>
        <end position="113"/>
    </location>
</feature>
<keyword evidence="3" id="KW-0732">Signal</keyword>
<evidence type="ECO:0000256" key="2">
    <source>
        <dbReference type="SAM" id="MobiDB-lite"/>
    </source>
</evidence>
<keyword evidence="5" id="KW-1185">Reference proteome</keyword>
<reference evidence="4 5" key="1">
    <citation type="submission" date="2018-12" db="EMBL/GenBank/DDBJ databases">
        <title>Vibrio sp. isolated from China Sea.</title>
        <authorList>
            <person name="Li Y."/>
        </authorList>
    </citation>
    <scope>NUCLEOTIDE SEQUENCE [LARGE SCALE GENOMIC DNA]</scope>
    <source>
        <strain evidence="4 5">BEI207</strain>
    </source>
</reference>
<organism evidence="4 5">
    <name type="scientific">Vibrio aquaticus</name>
    <dbReference type="NCBI Taxonomy" id="2496559"/>
    <lineage>
        <taxon>Bacteria</taxon>
        <taxon>Pseudomonadati</taxon>
        <taxon>Pseudomonadota</taxon>
        <taxon>Gammaproteobacteria</taxon>
        <taxon>Vibrionales</taxon>
        <taxon>Vibrionaceae</taxon>
        <taxon>Vibrio</taxon>
    </lineage>
</organism>
<dbReference type="Proteomes" id="UP000268973">
    <property type="component" value="Unassembled WGS sequence"/>
</dbReference>
<keyword evidence="1" id="KW-0175">Coiled coil</keyword>
<gene>
    <name evidence="4" type="ORF">EJ063_14610</name>
</gene>
<feature type="signal peptide" evidence="3">
    <location>
        <begin position="1"/>
        <end position="18"/>
    </location>
</feature>
<evidence type="ECO:0000256" key="3">
    <source>
        <dbReference type="SAM" id="SignalP"/>
    </source>
</evidence>
<dbReference type="AlphaFoldDB" id="A0A3S0MMQ2"/>
<evidence type="ECO:0000313" key="4">
    <source>
        <dbReference type="EMBL" id="RTZ15071.1"/>
    </source>
</evidence>
<name>A0A3S0MMQ2_9VIBR</name>
<proteinExistence type="predicted"/>
<dbReference type="RefSeq" id="WP_126575093.1">
    <property type="nucleotide sequence ID" value="NZ_RXZH01000006.1"/>
</dbReference>
<feature type="region of interest" description="Disordered" evidence="2">
    <location>
        <begin position="67"/>
        <end position="113"/>
    </location>
</feature>
<evidence type="ECO:0000256" key="1">
    <source>
        <dbReference type="SAM" id="Coils"/>
    </source>
</evidence>
<protein>
    <recommendedName>
        <fullName evidence="6">Histidine kinase</fullName>
    </recommendedName>
</protein>
<feature type="coiled-coil region" evidence="1">
    <location>
        <begin position="22"/>
        <end position="49"/>
    </location>
</feature>
<evidence type="ECO:0000313" key="5">
    <source>
        <dbReference type="Proteomes" id="UP000268973"/>
    </source>
</evidence>
<dbReference type="OrthoDB" id="5902773at2"/>
<evidence type="ECO:0008006" key="6">
    <source>
        <dbReference type="Google" id="ProtNLM"/>
    </source>
</evidence>
<sequence length="113" mass="13087">MKKYWLLALCLAPLMVNAANPLKEAVKANRQYQADKQQINHRLNKTKRSLKQVGDGSYVEGKVKQKVNRASSKYTHKINKAKNITDPKSLKRKANNKIKQEKRKAVDKWLNEE</sequence>
<feature type="compositionally biased region" description="Basic and acidic residues" evidence="2">
    <location>
        <begin position="103"/>
        <end position="113"/>
    </location>
</feature>
<comment type="caution">
    <text evidence="4">The sequence shown here is derived from an EMBL/GenBank/DDBJ whole genome shotgun (WGS) entry which is preliminary data.</text>
</comment>
<dbReference type="EMBL" id="RXZH01000006">
    <property type="protein sequence ID" value="RTZ15071.1"/>
    <property type="molecule type" value="Genomic_DNA"/>
</dbReference>
<feature type="compositionally biased region" description="Basic residues" evidence="2">
    <location>
        <begin position="90"/>
        <end position="102"/>
    </location>
</feature>
<accession>A0A3S0MMQ2</accession>